<keyword evidence="7" id="KW-1185">Reference proteome</keyword>
<organism evidence="7 8">
    <name type="scientific">Romanomermis culicivorax</name>
    <name type="common">Nematode worm</name>
    <dbReference type="NCBI Taxonomy" id="13658"/>
    <lineage>
        <taxon>Eukaryota</taxon>
        <taxon>Metazoa</taxon>
        <taxon>Ecdysozoa</taxon>
        <taxon>Nematoda</taxon>
        <taxon>Enoplea</taxon>
        <taxon>Dorylaimia</taxon>
        <taxon>Mermithida</taxon>
        <taxon>Mermithoidea</taxon>
        <taxon>Mermithidae</taxon>
        <taxon>Romanomermis</taxon>
    </lineage>
</organism>
<dbReference type="PROSITE" id="PS50888">
    <property type="entry name" value="BHLH"/>
    <property type="match status" value="1"/>
</dbReference>
<keyword evidence="3" id="KW-0804">Transcription</keyword>
<dbReference type="CDD" id="cd11410">
    <property type="entry name" value="bHLH_O_HES"/>
    <property type="match status" value="1"/>
</dbReference>
<sequence length="173" mass="19246">MQITCSSALVMETSSSSSNRRRRLSCSSSSSASNHNNNGHLAGLERKLKKPLMEKRRRARINRCLSELTQILLNESLPPPASPSAVDHQKSKMEKADILEMTVQYLKNKRSTDLQAARRHFVDGFQQCSAAVLDFVRSGGAGGLAAIADDEPRHWQTILAERLNEKLARSQNM</sequence>
<keyword evidence="4" id="KW-0539">Nucleus</keyword>
<dbReference type="SUPFAM" id="SSF47459">
    <property type="entry name" value="HLH, helix-loop-helix DNA-binding domain"/>
    <property type="match status" value="1"/>
</dbReference>
<dbReference type="InterPro" id="IPR036638">
    <property type="entry name" value="HLH_DNA-bd_sf"/>
</dbReference>
<proteinExistence type="predicted"/>
<dbReference type="InterPro" id="IPR050370">
    <property type="entry name" value="HES_HEY"/>
</dbReference>
<feature type="domain" description="BHLH" evidence="6">
    <location>
        <begin position="45"/>
        <end position="109"/>
    </location>
</feature>
<dbReference type="Proteomes" id="UP000887565">
    <property type="component" value="Unplaced"/>
</dbReference>
<evidence type="ECO:0000259" key="6">
    <source>
        <dbReference type="PROSITE" id="PS50888"/>
    </source>
</evidence>
<feature type="region of interest" description="Disordered" evidence="5">
    <location>
        <begin position="1"/>
        <end position="52"/>
    </location>
</feature>
<comment type="subcellular location">
    <subcellularLocation>
        <location evidence="1">Nucleus</location>
    </subcellularLocation>
</comment>
<evidence type="ECO:0000313" key="7">
    <source>
        <dbReference type="Proteomes" id="UP000887565"/>
    </source>
</evidence>
<accession>A0A915IJV2</accession>
<evidence type="ECO:0000256" key="2">
    <source>
        <dbReference type="ARBA" id="ARBA00023015"/>
    </source>
</evidence>
<evidence type="ECO:0000256" key="3">
    <source>
        <dbReference type="ARBA" id="ARBA00023163"/>
    </source>
</evidence>
<dbReference type="Gene3D" id="4.10.280.10">
    <property type="entry name" value="Helix-loop-helix DNA-binding domain"/>
    <property type="match status" value="1"/>
</dbReference>
<evidence type="ECO:0000256" key="1">
    <source>
        <dbReference type="ARBA" id="ARBA00004123"/>
    </source>
</evidence>
<dbReference type="SMART" id="SM00353">
    <property type="entry name" value="HLH"/>
    <property type="match status" value="1"/>
</dbReference>
<feature type="compositionally biased region" description="Basic and acidic residues" evidence="5">
    <location>
        <begin position="43"/>
        <end position="52"/>
    </location>
</feature>
<evidence type="ECO:0000256" key="5">
    <source>
        <dbReference type="SAM" id="MobiDB-lite"/>
    </source>
</evidence>
<dbReference type="GO" id="GO:0046983">
    <property type="term" value="F:protein dimerization activity"/>
    <property type="evidence" value="ECO:0007669"/>
    <property type="project" value="InterPro"/>
</dbReference>
<protein>
    <submittedName>
        <fullName evidence="8">BHLH domain-containing protein</fullName>
    </submittedName>
</protein>
<reference evidence="8" key="1">
    <citation type="submission" date="2022-11" db="UniProtKB">
        <authorList>
            <consortium name="WormBaseParasite"/>
        </authorList>
    </citation>
    <scope>IDENTIFICATION</scope>
</reference>
<evidence type="ECO:0000313" key="8">
    <source>
        <dbReference type="WBParaSite" id="nRc.2.0.1.t14457-RA"/>
    </source>
</evidence>
<name>A0A915IJV2_ROMCU</name>
<keyword evidence="2" id="KW-0805">Transcription regulation</keyword>
<dbReference type="WBParaSite" id="nRc.2.0.1.t14457-RA">
    <property type="protein sequence ID" value="nRc.2.0.1.t14457-RA"/>
    <property type="gene ID" value="nRc.2.0.1.g14457"/>
</dbReference>
<feature type="compositionally biased region" description="Low complexity" evidence="5">
    <location>
        <begin position="25"/>
        <end position="38"/>
    </location>
</feature>
<dbReference type="InterPro" id="IPR011598">
    <property type="entry name" value="bHLH_dom"/>
</dbReference>
<evidence type="ECO:0000256" key="4">
    <source>
        <dbReference type="ARBA" id="ARBA00023242"/>
    </source>
</evidence>
<dbReference type="GO" id="GO:0005634">
    <property type="term" value="C:nucleus"/>
    <property type="evidence" value="ECO:0007669"/>
    <property type="project" value="UniProtKB-SubCell"/>
</dbReference>
<dbReference type="AlphaFoldDB" id="A0A915IJV2"/>
<dbReference type="PANTHER" id="PTHR10985">
    <property type="entry name" value="BASIC HELIX-LOOP-HELIX TRANSCRIPTION FACTOR, HES-RELATED"/>
    <property type="match status" value="1"/>
</dbReference>
<dbReference type="Pfam" id="PF00010">
    <property type="entry name" value="HLH"/>
    <property type="match status" value="1"/>
</dbReference>